<evidence type="ECO:0000313" key="1">
    <source>
        <dbReference type="EMBL" id="RDI37251.1"/>
    </source>
</evidence>
<dbReference type="Proteomes" id="UP000255326">
    <property type="component" value="Unassembled WGS sequence"/>
</dbReference>
<protein>
    <submittedName>
        <fullName evidence="1">Uncharacterized protein</fullName>
    </submittedName>
</protein>
<proteinExistence type="predicted"/>
<evidence type="ECO:0000313" key="2">
    <source>
        <dbReference type="Proteomes" id="UP000255326"/>
    </source>
</evidence>
<sequence>MSILKSIFQKKESSCCNVKIEEVKEDIKAEDSKKTECC</sequence>
<organism evidence="1 2">
    <name type="scientific">Falsibacillus pallidus</name>
    <dbReference type="NCBI Taxonomy" id="493781"/>
    <lineage>
        <taxon>Bacteria</taxon>
        <taxon>Bacillati</taxon>
        <taxon>Bacillota</taxon>
        <taxon>Bacilli</taxon>
        <taxon>Bacillales</taxon>
        <taxon>Bacillaceae</taxon>
        <taxon>Falsibacillus</taxon>
    </lineage>
</organism>
<name>A0A370G031_9BACI</name>
<accession>A0A370G031</accession>
<reference evidence="1 2" key="1">
    <citation type="submission" date="2018-07" db="EMBL/GenBank/DDBJ databases">
        <title>Genomic Encyclopedia of Type Strains, Phase IV (KMG-IV): sequencing the most valuable type-strain genomes for metagenomic binning, comparative biology and taxonomic classification.</title>
        <authorList>
            <person name="Goeker M."/>
        </authorList>
    </citation>
    <scope>NUCLEOTIDE SEQUENCE [LARGE SCALE GENOMIC DNA]</scope>
    <source>
        <strain evidence="1 2">DSM 25281</strain>
    </source>
</reference>
<dbReference type="AlphaFoldDB" id="A0A370G031"/>
<keyword evidence="2" id="KW-1185">Reference proteome</keyword>
<gene>
    <name evidence="1" type="ORF">DFR59_12241</name>
</gene>
<comment type="caution">
    <text evidence="1">The sequence shown here is derived from an EMBL/GenBank/DDBJ whole genome shotgun (WGS) entry which is preliminary data.</text>
</comment>
<dbReference type="EMBL" id="QQAY01000022">
    <property type="protein sequence ID" value="RDI37251.1"/>
    <property type="molecule type" value="Genomic_DNA"/>
</dbReference>